<evidence type="ECO:0000313" key="2">
    <source>
        <dbReference type="EMBL" id="QOE32152.1"/>
    </source>
</evidence>
<keyword evidence="2" id="KW-0808">Transferase</keyword>
<dbReference type="EMBL" id="MT708546">
    <property type="protein sequence ID" value="QOE32152.1"/>
    <property type="molecule type" value="Genomic_DNA"/>
</dbReference>
<organism evidence="2 3">
    <name type="scientific">Rhizobium phage Paso</name>
    <dbReference type="NCBI Taxonomy" id="2767574"/>
    <lineage>
        <taxon>Viruses</taxon>
        <taxon>Duplodnaviria</taxon>
        <taxon>Heunggongvirae</taxon>
        <taxon>Uroviricota</taxon>
        <taxon>Caudoviricetes</taxon>
        <taxon>Autographivirales</taxon>
        <taxon>Dunnvirinae</taxon>
        <taxon>Pasovirus</taxon>
        <taxon>Pasovirus paso</taxon>
    </lineage>
</organism>
<gene>
    <name evidence="2" type="ORF">CPT_Paso_035</name>
</gene>
<dbReference type="InterPro" id="IPR000182">
    <property type="entry name" value="GNAT_dom"/>
</dbReference>
<feature type="domain" description="N-acetyltransferase" evidence="1">
    <location>
        <begin position="1"/>
        <end position="146"/>
    </location>
</feature>
<evidence type="ECO:0000313" key="3">
    <source>
        <dbReference type="Proteomes" id="UP000516513"/>
    </source>
</evidence>
<dbReference type="SUPFAM" id="SSF55729">
    <property type="entry name" value="Acyl-CoA N-acyltransferases (Nat)"/>
    <property type="match status" value="1"/>
</dbReference>
<evidence type="ECO:0000259" key="1">
    <source>
        <dbReference type="PROSITE" id="PS51186"/>
    </source>
</evidence>
<dbReference type="GO" id="GO:0016747">
    <property type="term" value="F:acyltransferase activity, transferring groups other than amino-acyl groups"/>
    <property type="evidence" value="ECO:0007669"/>
    <property type="project" value="InterPro"/>
</dbReference>
<dbReference type="PROSITE" id="PS51186">
    <property type="entry name" value="GNAT"/>
    <property type="match status" value="1"/>
</dbReference>
<name>A0A7L8G504_9CAUD</name>
<sequence>MIRQLSLYDVVPICEMLIDLREESPEYQHVIEDWDHVPKYLKELICHPSFVGVMDDDYRGFMMGYVQEHWYSRRLDAQEQLLYVCPQHRGTLLAPRLIKSFEKEAKAKGALNVYAGATTGMAEERTIQLYERLGYRRTLPGVRKEL</sequence>
<keyword evidence="3" id="KW-1185">Reference proteome</keyword>
<proteinExistence type="predicted"/>
<keyword evidence="2" id="KW-0012">Acyltransferase</keyword>
<dbReference type="Pfam" id="PF00583">
    <property type="entry name" value="Acetyltransf_1"/>
    <property type="match status" value="1"/>
</dbReference>
<accession>A0A7L8G504</accession>
<reference evidence="2 3" key="1">
    <citation type="submission" date="2020-07" db="EMBL/GenBank/DDBJ databases">
        <title>Complete genome sequence of Rhizobium japonicum phage Paso.</title>
        <authorList>
            <person name="McBee D.B."/>
            <person name="Ravindran A."/>
            <person name="Newkirk H."/>
            <person name="Gonzalez C."/>
            <person name="Young R."/>
            <person name="Liu M."/>
        </authorList>
    </citation>
    <scope>NUCLEOTIDE SEQUENCE [LARGE SCALE GENOMIC DNA]</scope>
</reference>
<dbReference type="InterPro" id="IPR016181">
    <property type="entry name" value="Acyl_CoA_acyltransferase"/>
</dbReference>
<dbReference type="Proteomes" id="UP000516513">
    <property type="component" value="Segment"/>
</dbReference>
<protein>
    <submittedName>
        <fullName evidence="2">Acyltransferase</fullName>
    </submittedName>
</protein>
<dbReference type="Gene3D" id="3.40.630.30">
    <property type="match status" value="1"/>
</dbReference>